<dbReference type="InParanoid" id="G2XZV4"/>
<sequence>MPISGSFIKRLRVEKVVGGVRFRCNGDHEGAMRDRRWCVDVTGGGATLGQANV</sequence>
<evidence type="ECO:0000313" key="2">
    <source>
        <dbReference type="Proteomes" id="UP000008177"/>
    </source>
</evidence>
<proteinExistence type="predicted"/>
<protein>
    <submittedName>
        <fullName evidence="1">Uncharacterized protein</fullName>
    </submittedName>
</protein>
<evidence type="ECO:0000313" key="1">
    <source>
        <dbReference type="EMBL" id="CCD45991.1"/>
    </source>
</evidence>
<dbReference type="HOGENOM" id="CLU_3068378_0_0_1"/>
<dbReference type="EMBL" id="FQ790278">
    <property type="protein sequence ID" value="CCD45991.1"/>
    <property type="molecule type" value="Genomic_DNA"/>
</dbReference>
<gene>
    <name evidence="1" type="ORF">BofuT4_uP050090.1</name>
</gene>
<name>G2XZV4_BOTF4</name>
<accession>G2XZV4</accession>
<organism evidence="1 2">
    <name type="scientific">Botryotinia fuckeliana (strain T4)</name>
    <name type="common">Noble rot fungus</name>
    <name type="synonym">Botrytis cinerea</name>
    <dbReference type="NCBI Taxonomy" id="999810"/>
    <lineage>
        <taxon>Eukaryota</taxon>
        <taxon>Fungi</taxon>
        <taxon>Dikarya</taxon>
        <taxon>Ascomycota</taxon>
        <taxon>Pezizomycotina</taxon>
        <taxon>Leotiomycetes</taxon>
        <taxon>Helotiales</taxon>
        <taxon>Sclerotiniaceae</taxon>
        <taxon>Botrytis</taxon>
    </lineage>
</organism>
<dbReference type="AlphaFoldDB" id="G2XZV4"/>
<reference evidence="2" key="1">
    <citation type="journal article" date="2011" name="PLoS Genet.">
        <title>Genomic analysis of the necrotrophic fungal pathogens Sclerotinia sclerotiorum and Botrytis cinerea.</title>
        <authorList>
            <person name="Amselem J."/>
            <person name="Cuomo C.A."/>
            <person name="van Kan J.A."/>
            <person name="Viaud M."/>
            <person name="Benito E.P."/>
            <person name="Couloux A."/>
            <person name="Coutinho P.M."/>
            <person name="de Vries R.P."/>
            <person name="Dyer P.S."/>
            <person name="Fillinger S."/>
            <person name="Fournier E."/>
            <person name="Gout L."/>
            <person name="Hahn M."/>
            <person name="Kohn L."/>
            <person name="Lapalu N."/>
            <person name="Plummer K.M."/>
            <person name="Pradier J.M."/>
            <person name="Quevillon E."/>
            <person name="Sharon A."/>
            <person name="Simon A."/>
            <person name="ten Have A."/>
            <person name="Tudzynski B."/>
            <person name="Tudzynski P."/>
            <person name="Wincker P."/>
            <person name="Andrew M."/>
            <person name="Anthouard V."/>
            <person name="Beever R.E."/>
            <person name="Beffa R."/>
            <person name="Benoit I."/>
            <person name="Bouzid O."/>
            <person name="Brault B."/>
            <person name="Chen Z."/>
            <person name="Choquer M."/>
            <person name="Collemare J."/>
            <person name="Cotton P."/>
            <person name="Danchin E.G."/>
            <person name="Da Silva C."/>
            <person name="Gautier A."/>
            <person name="Giraud C."/>
            <person name="Giraud T."/>
            <person name="Gonzalez C."/>
            <person name="Grossetete S."/>
            <person name="Guldener U."/>
            <person name="Henrissat B."/>
            <person name="Howlett B.J."/>
            <person name="Kodira C."/>
            <person name="Kretschmer M."/>
            <person name="Lappartient A."/>
            <person name="Leroch M."/>
            <person name="Levis C."/>
            <person name="Mauceli E."/>
            <person name="Neuveglise C."/>
            <person name="Oeser B."/>
            <person name="Pearson M."/>
            <person name="Poulain J."/>
            <person name="Poussereau N."/>
            <person name="Quesneville H."/>
            <person name="Rascle C."/>
            <person name="Schumacher J."/>
            <person name="Segurens B."/>
            <person name="Sexton A."/>
            <person name="Silva E."/>
            <person name="Sirven C."/>
            <person name="Soanes D.M."/>
            <person name="Talbot N.J."/>
            <person name="Templeton M."/>
            <person name="Yandava C."/>
            <person name="Yarden O."/>
            <person name="Zeng Q."/>
            <person name="Rollins J.A."/>
            <person name="Lebrun M.H."/>
            <person name="Dickman M."/>
        </authorList>
    </citation>
    <scope>NUCLEOTIDE SEQUENCE [LARGE SCALE GENOMIC DNA]</scope>
    <source>
        <strain evidence="2">T4</strain>
    </source>
</reference>
<dbReference type="Proteomes" id="UP000008177">
    <property type="component" value="Unplaced contigs"/>
</dbReference>